<dbReference type="OrthoDB" id="213056at2"/>
<protein>
    <submittedName>
        <fullName evidence="1">Uncharacterized protein</fullName>
    </submittedName>
</protein>
<dbReference type="RefSeq" id="WP_146452121.1">
    <property type="nucleotide sequence ID" value="NZ_SJPS01000006.1"/>
</dbReference>
<keyword evidence="2" id="KW-1185">Reference proteome</keyword>
<gene>
    <name evidence="1" type="ORF">Pla144_38010</name>
</gene>
<evidence type="ECO:0000313" key="2">
    <source>
        <dbReference type="Proteomes" id="UP000318437"/>
    </source>
</evidence>
<dbReference type="Proteomes" id="UP000318437">
    <property type="component" value="Unassembled WGS sequence"/>
</dbReference>
<evidence type="ECO:0000313" key="1">
    <source>
        <dbReference type="EMBL" id="TWU23626.1"/>
    </source>
</evidence>
<dbReference type="AlphaFoldDB" id="A0A5C6CKH1"/>
<reference evidence="1 2" key="1">
    <citation type="submission" date="2019-02" db="EMBL/GenBank/DDBJ databases">
        <title>Deep-cultivation of Planctomycetes and their phenomic and genomic characterization uncovers novel biology.</title>
        <authorList>
            <person name="Wiegand S."/>
            <person name="Jogler M."/>
            <person name="Boedeker C."/>
            <person name="Pinto D."/>
            <person name="Vollmers J."/>
            <person name="Rivas-Marin E."/>
            <person name="Kohn T."/>
            <person name="Peeters S.H."/>
            <person name="Heuer A."/>
            <person name="Rast P."/>
            <person name="Oberbeckmann S."/>
            <person name="Bunk B."/>
            <person name="Jeske O."/>
            <person name="Meyerdierks A."/>
            <person name="Storesund J.E."/>
            <person name="Kallscheuer N."/>
            <person name="Luecker S."/>
            <person name="Lage O.M."/>
            <person name="Pohl T."/>
            <person name="Merkel B.J."/>
            <person name="Hornburger P."/>
            <person name="Mueller R.-W."/>
            <person name="Bruemmer F."/>
            <person name="Labrenz M."/>
            <person name="Spormann A.M."/>
            <person name="Op Den Camp H."/>
            <person name="Overmann J."/>
            <person name="Amann R."/>
            <person name="Jetten M.S.M."/>
            <person name="Mascher T."/>
            <person name="Medema M.H."/>
            <person name="Devos D.P."/>
            <person name="Kaster A.-K."/>
            <person name="Ovreas L."/>
            <person name="Rohde M."/>
            <person name="Galperin M.Y."/>
            <person name="Jogler C."/>
        </authorList>
    </citation>
    <scope>NUCLEOTIDE SEQUENCE [LARGE SCALE GENOMIC DNA]</scope>
    <source>
        <strain evidence="1 2">Pla144</strain>
    </source>
</reference>
<dbReference type="EMBL" id="SJPS01000006">
    <property type="protein sequence ID" value="TWU23626.1"/>
    <property type="molecule type" value="Genomic_DNA"/>
</dbReference>
<accession>A0A5C6CKH1</accession>
<sequence length="144" mass="16455">MPATFDKLGICFEYPENWSVEIQEDTPGNEQVVLSSSHTAFWQLSKQPAETELEPLFDEALAALRAEYQEMDVEPTEEILEGHLIVGYTVNFFLLDLTNTCWIKGIETPEANFLLIAQAEDREFEEVHRVFEAMLASVLRNLNS</sequence>
<comment type="caution">
    <text evidence="1">The sequence shown here is derived from an EMBL/GenBank/DDBJ whole genome shotgun (WGS) entry which is preliminary data.</text>
</comment>
<organism evidence="1 2">
    <name type="scientific">Bythopirellula polymerisocia</name>
    <dbReference type="NCBI Taxonomy" id="2528003"/>
    <lineage>
        <taxon>Bacteria</taxon>
        <taxon>Pseudomonadati</taxon>
        <taxon>Planctomycetota</taxon>
        <taxon>Planctomycetia</taxon>
        <taxon>Pirellulales</taxon>
        <taxon>Lacipirellulaceae</taxon>
        <taxon>Bythopirellula</taxon>
    </lineage>
</organism>
<name>A0A5C6CKH1_9BACT</name>
<proteinExistence type="predicted"/>